<evidence type="ECO:0000313" key="2">
    <source>
        <dbReference type="EMBL" id="UUI65420.1"/>
    </source>
</evidence>
<dbReference type="InterPro" id="IPR048792">
    <property type="entry name" value="CarD_C"/>
</dbReference>
<protein>
    <submittedName>
        <fullName evidence="2">CarD family transcriptional regulator</fullName>
    </submittedName>
</protein>
<dbReference type="Proteomes" id="UP001317322">
    <property type="component" value="Chromosome"/>
</dbReference>
<dbReference type="PANTHER" id="PTHR38447">
    <property type="entry name" value="TRANSCRIPTION FACTOR YDEB-RELATED"/>
    <property type="match status" value="1"/>
</dbReference>
<reference evidence="2 3" key="1">
    <citation type="submission" date="2022-07" db="EMBL/GenBank/DDBJ databases">
        <title>Novel species in genus cellulomonas.</title>
        <authorList>
            <person name="Ye L."/>
        </authorList>
    </citation>
    <scope>NUCLEOTIDE SEQUENCE [LARGE SCALE GENOMIC DNA]</scope>
    <source>
        <strain evidence="3">zg-Y908</strain>
    </source>
</reference>
<dbReference type="InterPro" id="IPR036101">
    <property type="entry name" value="CarD-like/TRCF_RID_sf"/>
</dbReference>
<evidence type="ECO:0000259" key="1">
    <source>
        <dbReference type="SMART" id="SM01058"/>
    </source>
</evidence>
<feature type="domain" description="CarD-like/TRCF RNAP-interacting" evidence="1">
    <location>
        <begin position="2"/>
        <end position="112"/>
    </location>
</feature>
<gene>
    <name evidence="2" type="ORF">NP075_01380</name>
</gene>
<dbReference type="Pfam" id="PF02559">
    <property type="entry name" value="CarD_TRCF_RID"/>
    <property type="match status" value="1"/>
</dbReference>
<proteinExistence type="predicted"/>
<keyword evidence="3" id="KW-1185">Reference proteome</keyword>
<accession>A0ABY5K513</accession>
<dbReference type="RefSeq" id="WP_227564703.1">
    <property type="nucleotide sequence ID" value="NZ_CP101989.1"/>
</dbReference>
<dbReference type="Gene3D" id="1.20.58.1290">
    <property type="entry name" value="CarD-like, C-terminal domain"/>
    <property type="match status" value="1"/>
</dbReference>
<evidence type="ECO:0000313" key="3">
    <source>
        <dbReference type="Proteomes" id="UP001317322"/>
    </source>
</evidence>
<dbReference type="Gene3D" id="2.40.10.170">
    <property type="match status" value="1"/>
</dbReference>
<name>A0ABY5K513_9CELL</name>
<organism evidence="2 3">
    <name type="scientific">Cellulomonas wangsupingiae</name>
    <dbReference type="NCBI Taxonomy" id="2968085"/>
    <lineage>
        <taxon>Bacteria</taxon>
        <taxon>Bacillati</taxon>
        <taxon>Actinomycetota</taxon>
        <taxon>Actinomycetes</taxon>
        <taxon>Micrococcales</taxon>
        <taxon>Cellulomonadaceae</taxon>
        <taxon>Cellulomonas</taxon>
    </lineage>
</organism>
<dbReference type="SUPFAM" id="SSF141259">
    <property type="entry name" value="CarD-like"/>
    <property type="match status" value="1"/>
</dbReference>
<dbReference type="Pfam" id="PF21095">
    <property type="entry name" value="CarD_C"/>
    <property type="match status" value="1"/>
</dbReference>
<dbReference type="PANTHER" id="PTHR38447:SF1">
    <property type="entry name" value="RNA POLYMERASE-BINDING TRANSCRIPTION FACTOR CARD"/>
    <property type="match status" value="1"/>
</dbReference>
<sequence>MKPAIGQIVVHPHHGPATVVGILERTFRGQTHQYLQLEVVGSGMAVSLPLDKADEIGLRPLYDAEGVAALLAVLGAPSDHVQEAWTRRFKENQARMRSQDQLVQAEVVRDLTRRSAERGLSAGEKEQLFLATQPLLTELALALGIERERAQEIVDAAVVGEDLPQELRVLS</sequence>
<dbReference type="InterPro" id="IPR003711">
    <property type="entry name" value="CarD-like/TRCF_RID"/>
</dbReference>
<dbReference type="InterPro" id="IPR042215">
    <property type="entry name" value="CarD-like_C"/>
</dbReference>
<dbReference type="EMBL" id="CP101989">
    <property type="protein sequence ID" value="UUI65420.1"/>
    <property type="molecule type" value="Genomic_DNA"/>
</dbReference>
<dbReference type="InterPro" id="IPR052531">
    <property type="entry name" value="CarD-like_regulator"/>
</dbReference>
<dbReference type="SMART" id="SM01058">
    <property type="entry name" value="CarD_TRCF"/>
    <property type="match status" value="1"/>
</dbReference>